<protein>
    <recommendedName>
        <fullName evidence="4">TAM domain methyltransferase</fullName>
    </recommendedName>
</protein>
<dbReference type="Proteomes" id="UP000054053">
    <property type="component" value="Unassembled WGS sequence"/>
</dbReference>
<comment type="caution">
    <text evidence="2">The sequence shown here is derived from an EMBL/GenBank/DDBJ whole genome shotgun (WGS) entry which is preliminary data.</text>
</comment>
<dbReference type="Pfam" id="PF13489">
    <property type="entry name" value="Methyltransf_23"/>
    <property type="match status" value="1"/>
</dbReference>
<comment type="similarity">
    <text evidence="1">Belongs to the methyltransferase superfamily. LaeA methyltransferase family.</text>
</comment>
<dbReference type="Gene3D" id="3.40.50.150">
    <property type="entry name" value="Vaccinia Virus protein VP39"/>
    <property type="match status" value="1"/>
</dbReference>
<dbReference type="CDD" id="cd02440">
    <property type="entry name" value="AdoMet_MTases"/>
    <property type="match status" value="1"/>
</dbReference>
<reference evidence="3" key="1">
    <citation type="journal article" date="2016" name="Genome Announc.">
        <title>Genome sequence of Ustilaginoidea virens IPU010, a rice pathogenic fungus causing false smut.</title>
        <authorList>
            <person name="Kumagai T."/>
            <person name="Ishii T."/>
            <person name="Terai G."/>
            <person name="Umemura M."/>
            <person name="Machida M."/>
            <person name="Asai K."/>
        </authorList>
    </citation>
    <scope>NUCLEOTIDE SEQUENCE [LARGE SCALE GENOMIC DNA]</scope>
    <source>
        <strain evidence="3">IPU010</strain>
    </source>
</reference>
<dbReference type="AlphaFoldDB" id="A0A1B5L5K1"/>
<gene>
    <name evidence="2" type="ORF">UVI_02059600</name>
</gene>
<organism evidence="2 3">
    <name type="scientific">Ustilaginoidea virens</name>
    <name type="common">Rice false smut fungus</name>
    <name type="synonym">Villosiclava virens</name>
    <dbReference type="NCBI Taxonomy" id="1159556"/>
    <lineage>
        <taxon>Eukaryota</taxon>
        <taxon>Fungi</taxon>
        <taxon>Dikarya</taxon>
        <taxon>Ascomycota</taxon>
        <taxon>Pezizomycotina</taxon>
        <taxon>Sordariomycetes</taxon>
        <taxon>Hypocreomycetidae</taxon>
        <taxon>Hypocreales</taxon>
        <taxon>Clavicipitaceae</taxon>
        <taxon>Ustilaginoidea</taxon>
    </lineage>
</organism>
<dbReference type="InterPro" id="IPR029063">
    <property type="entry name" value="SAM-dependent_MTases_sf"/>
</dbReference>
<proteinExistence type="inferred from homology"/>
<evidence type="ECO:0000313" key="2">
    <source>
        <dbReference type="EMBL" id="GAO18843.1"/>
    </source>
</evidence>
<dbReference type="SUPFAM" id="SSF53335">
    <property type="entry name" value="S-adenosyl-L-methionine-dependent methyltransferases"/>
    <property type="match status" value="1"/>
</dbReference>
<dbReference type="EMBL" id="BBTG02000060">
    <property type="protein sequence ID" value="GAO18843.1"/>
    <property type="molecule type" value="Genomic_DNA"/>
</dbReference>
<evidence type="ECO:0008006" key="4">
    <source>
        <dbReference type="Google" id="ProtNLM"/>
    </source>
</evidence>
<accession>A0A1B5L5K1</accession>
<dbReference type="PANTHER" id="PTHR43591">
    <property type="entry name" value="METHYLTRANSFERASE"/>
    <property type="match status" value="1"/>
</dbReference>
<evidence type="ECO:0000256" key="1">
    <source>
        <dbReference type="ARBA" id="ARBA00038158"/>
    </source>
</evidence>
<sequence length="350" mass="39645">MPTWNPLRHETCHIWSTPRLLAFEEHIPRLFVVIIDSGSGPEPIRLNNENDSNSDFTSVSEDDLPPIHAYGHTYHGSGRVWVPNDVSEASRLNLQHLLFKKLHRGRLTHTRLPDEISHGDFEILDVGTGAGTWAHEMGRQYPSANILGTDLSVALLHHYIPPNVRFEVFDAAEPWDDRKYHFINMRDLVGGGIRDWKGLLSSAFAHLYPGGQLEFVQFRCESSQASSSADEVPDALQEYQRTLQRMCDEQGLDFDPASSVPAWLDEMGAENICSRVRWLPTWIGRDALHAVSARNRHVGELGGILLPLVLENWAIMLFDKGGLGEDYTRDLISRIVEEQRLDQARICLKL</sequence>
<name>A0A1B5L5K1_USTVR</name>
<evidence type="ECO:0000313" key="3">
    <source>
        <dbReference type="Proteomes" id="UP000054053"/>
    </source>
</evidence>